<feature type="domain" description="AAA+ ATPase" evidence="3">
    <location>
        <begin position="101"/>
        <end position="234"/>
    </location>
</feature>
<dbReference type="SUPFAM" id="SSF46689">
    <property type="entry name" value="Homeodomain-like"/>
    <property type="match status" value="1"/>
</dbReference>
<feature type="region of interest" description="Disordered" evidence="2">
    <location>
        <begin position="317"/>
        <end position="341"/>
    </location>
</feature>
<name>A0A4R8UG75_9MICO</name>
<keyword evidence="5" id="KW-1185">Reference proteome</keyword>
<dbReference type="PANTHER" id="PTHR30050">
    <property type="entry name" value="CHROMOSOMAL REPLICATION INITIATOR PROTEIN DNAA"/>
    <property type="match status" value="1"/>
</dbReference>
<dbReference type="Gene3D" id="3.40.50.300">
    <property type="entry name" value="P-loop containing nucleotide triphosphate hydrolases"/>
    <property type="match status" value="1"/>
</dbReference>
<comment type="similarity">
    <text evidence="1">Belongs to the IS21/IS1162 putative ATP-binding protein family.</text>
</comment>
<dbReference type="InterPro" id="IPR003593">
    <property type="entry name" value="AAA+_ATPase"/>
</dbReference>
<evidence type="ECO:0000313" key="5">
    <source>
        <dbReference type="Proteomes" id="UP000297866"/>
    </source>
</evidence>
<dbReference type="InterPro" id="IPR047661">
    <property type="entry name" value="IstB"/>
</dbReference>
<dbReference type="PANTHER" id="PTHR30050:SF4">
    <property type="entry name" value="ATP-BINDING PROTEIN RV3427C IN INSERTION SEQUENCE-RELATED"/>
    <property type="match status" value="1"/>
</dbReference>
<dbReference type="InterPro" id="IPR027417">
    <property type="entry name" value="P-loop_NTPase"/>
</dbReference>
<gene>
    <name evidence="4" type="ORF">E3O23_03945</name>
</gene>
<dbReference type="NCBIfam" id="NF005098">
    <property type="entry name" value="PRK06526.1"/>
    <property type="match status" value="1"/>
</dbReference>
<comment type="caution">
    <text evidence="4">The sequence shown here is derived from an EMBL/GenBank/DDBJ whole genome shotgun (WGS) entry which is preliminary data.</text>
</comment>
<dbReference type="GO" id="GO:0005524">
    <property type="term" value="F:ATP binding"/>
    <property type="evidence" value="ECO:0007669"/>
    <property type="project" value="InterPro"/>
</dbReference>
<evidence type="ECO:0000313" key="4">
    <source>
        <dbReference type="EMBL" id="TFB54161.1"/>
    </source>
</evidence>
<evidence type="ECO:0000259" key="3">
    <source>
        <dbReference type="SMART" id="SM00382"/>
    </source>
</evidence>
<dbReference type="NCBIfam" id="NF038214">
    <property type="entry name" value="IS21_help_AAA"/>
    <property type="match status" value="1"/>
</dbReference>
<evidence type="ECO:0000256" key="2">
    <source>
        <dbReference type="SAM" id="MobiDB-lite"/>
    </source>
</evidence>
<dbReference type="CDD" id="cd00009">
    <property type="entry name" value="AAA"/>
    <property type="match status" value="1"/>
</dbReference>
<evidence type="ECO:0000256" key="1">
    <source>
        <dbReference type="ARBA" id="ARBA00008059"/>
    </source>
</evidence>
<accession>A0A4R8UG75</accession>
<dbReference type="GO" id="GO:0006260">
    <property type="term" value="P:DNA replication"/>
    <property type="evidence" value="ECO:0007669"/>
    <property type="project" value="TreeGrafter"/>
</dbReference>
<dbReference type="Pfam" id="PF13384">
    <property type="entry name" value="HTH_23"/>
    <property type="match status" value="1"/>
</dbReference>
<dbReference type="OrthoDB" id="9773429at2"/>
<proteinExistence type="inferred from homology"/>
<dbReference type="RefSeq" id="WP_134488376.1">
    <property type="nucleotide sequence ID" value="NZ_SOEZ01000022.1"/>
</dbReference>
<organism evidence="4 5">
    <name type="scientific">Cryobacterium tagatosivorans</name>
    <dbReference type="NCBI Taxonomy" id="1259199"/>
    <lineage>
        <taxon>Bacteria</taxon>
        <taxon>Bacillati</taxon>
        <taxon>Actinomycetota</taxon>
        <taxon>Actinomycetes</taxon>
        <taxon>Micrococcales</taxon>
        <taxon>Microbacteriaceae</taxon>
        <taxon>Cryobacterium</taxon>
    </lineage>
</organism>
<dbReference type="SUPFAM" id="SSF52540">
    <property type="entry name" value="P-loop containing nucleoside triphosphate hydrolases"/>
    <property type="match status" value="1"/>
</dbReference>
<dbReference type="EMBL" id="SOEZ01000022">
    <property type="protein sequence ID" value="TFB54161.1"/>
    <property type="molecule type" value="Genomic_DNA"/>
</dbReference>
<dbReference type="Pfam" id="PF01695">
    <property type="entry name" value="IstB_IS21"/>
    <property type="match status" value="1"/>
</dbReference>
<dbReference type="InterPro" id="IPR002611">
    <property type="entry name" value="IstB_ATP-bd"/>
</dbReference>
<sequence length="367" mass="41182">MSADTIKQIEFLSRALKAPRIRDAASRLADQARDAGWSHEEYLAAVLDREVAARDASGAQLRIRAAGFPSRKTLDDFIFDHQPALKRDQIIHLGGGLFLEQARNIVLLGPPGTGKTHLAIGLGIKAAHAGHRVLFGTAVEWVARLQDAHHRGRLAEEIVRLRRYGLIIVDEVGYIPFEQDAANLLFQLVSSRYEHASLILTSNLPFARWGDVFGDQVVAAAMIDRIVHHADVISLKGASYRLKDSGITTLPSARPENTAEQMNHGGLLFEERQRPTFQRASTQLVVRDGWTQARAAERLQIPRATVSKWVRRYQAQGRLTDRSSRPQVSPSPRDQRTKKRIIAWSPRVLRTVWQCRGGEKQLPRKPH</sequence>
<protein>
    <submittedName>
        <fullName evidence="4">DNA replication protein</fullName>
    </submittedName>
</protein>
<dbReference type="AlphaFoldDB" id="A0A4R8UG75"/>
<dbReference type="InterPro" id="IPR009057">
    <property type="entry name" value="Homeodomain-like_sf"/>
</dbReference>
<dbReference type="Proteomes" id="UP000297866">
    <property type="component" value="Unassembled WGS sequence"/>
</dbReference>
<dbReference type="SMART" id="SM00382">
    <property type="entry name" value="AAA"/>
    <property type="match status" value="1"/>
</dbReference>
<reference evidence="4 5" key="1">
    <citation type="submission" date="2019-03" db="EMBL/GenBank/DDBJ databases">
        <title>Genomics of glacier-inhabiting Cryobacterium strains.</title>
        <authorList>
            <person name="Liu Q."/>
            <person name="Xin Y.-H."/>
        </authorList>
    </citation>
    <scope>NUCLEOTIDE SEQUENCE [LARGE SCALE GENOMIC DNA]</scope>
    <source>
        <strain evidence="4 5">Sr47</strain>
    </source>
</reference>